<keyword evidence="2" id="KW-1185">Reference proteome</keyword>
<evidence type="ECO:0008006" key="3">
    <source>
        <dbReference type="Google" id="ProtNLM"/>
    </source>
</evidence>
<dbReference type="EMBL" id="JRKJ01000018">
    <property type="protein sequence ID" value="KGQ18548.1"/>
    <property type="molecule type" value="Genomic_DNA"/>
</dbReference>
<dbReference type="PATRIC" id="fig|1300345.3.peg.2245"/>
<proteinExistence type="predicted"/>
<sequence>MKGQMISAVAAVSVTLLLGACSSGMTKEQRLSLYESNAGEPIAKINYFSPQGWEEVDRNHVVVTMRPKESYLMRLSGPCLDYDNGAAAMVITTQTGAWVQAKFDRVAFAGSNMNCRIEEIRPLDIEAVRASRKAMESKTI</sequence>
<evidence type="ECO:0000313" key="1">
    <source>
        <dbReference type="EMBL" id="KGQ18548.1"/>
    </source>
</evidence>
<comment type="caution">
    <text evidence="1">The sequence shown here is derived from an EMBL/GenBank/DDBJ whole genome shotgun (WGS) entry which is preliminary data.</text>
</comment>
<dbReference type="PROSITE" id="PS51257">
    <property type="entry name" value="PROKAR_LIPOPROTEIN"/>
    <property type="match status" value="1"/>
</dbReference>
<gene>
    <name evidence="1" type="ORF">LF41_573</name>
</gene>
<dbReference type="Pfam" id="PF20101">
    <property type="entry name" value="DUF6491"/>
    <property type="match status" value="1"/>
</dbReference>
<dbReference type="Proteomes" id="UP000030518">
    <property type="component" value="Unassembled WGS sequence"/>
</dbReference>
<reference evidence="1 2" key="1">
    <citation type="submission" date="2014-09" db="EMBL/GenBank/DDBJ databases">
        <title>Genome sequences of Lysobacter dokdonensis DS-58.</title>
        <authorList>
            <person name="Kim J.F."/>
            <person name="Kwak M.-J."/>
        </authorList>
    </citation>
    <scope>NUCLEOTIDE SEQUENCE [LARGE SCALE GENOMIC DNA]</scope>
    <source>
        <strain evidence="1 2">DS-58</strain>
    </source>
</reference>
<organism evidence="1 2">
    <name type="scientific">Lysobacter dokdonensis DS-58</name>
    <dbReference type="NCBI Taxonomy" id="1300345"/>
    <lineage>
        <taxon>Bacteria</taxon>
        <taxon>Pseudomonadati</taxon>
        <taxon>Pseudomonadota</taxon>
        <taxon>Gammaproteobacteria</taxon>
        <taxon>Lysobacterales</taxon>
        <taxon>Lysobacteraceae</taxon>
        <taxon>Noviluteimonas</taxon>
    </lineage>
</organism>
<dbReference type="eggNOG" id="ENOG5033C2W">
    <property type="taxonomic scope" value="Bacteria"/>
</dbReference>
<protein>
    <recommendedName>
        <fullName evidence="3">Lipoprotein</fullName>
    </recommendedName>
</protein>
<name>A0A0A2WFM2_9GAMM</name>
<dbReference type="InterPro" id="IPR045500">
    <property type="entry name" value="DUF6491"/>
</dbReference>
<evidence type="ECO:0000313" key="2">
    <source>
        <dbReference type="Proteomes" id="UP000030518"/>
    </source>
</evidence>
<dbReference type="OrthoDB" id="6047015at2"/>
<dbReference type="AlphaFoldDB" id="A0A0A2WFM2"/>
<accession>A0A0A2WFM2</accession>
<dbReference type="RefSeq" id="WP_036169834.1">
    <property type="nucleotide sequence ID" value="NZ_JRKJ01000018.1"/>
</dbReference>